<proteinExistence type="predicted"/>
<reference evidence="1 2" key="1">
    <citation type="journal article" date="2019" name="Sci. Rep.">
        <title>Orb-weaving spider Araneus ventricosus genome elucidates the spidroin gene catalogue.</title>
        <authorList>
            <person name="Kono N."/>
            <person name="Nakamura H."/>
            <person name="Ohtoshi R."/>
            <person name="Moran D.A.P."/>
            <person name="Shinohara A."/>
            <person name="Yoshida Y."/>
            <person name="Fujiwara M."/>
            <person name="Mori M."/>
            <person name="Tomita M."/>
            <person name="Arakawa K."/>
        </authorList>
    </citation>
    <scope>NUCLEOTIDE SEQUENCE [LARGE SCALE GENOMIC DNA]</scope>
</reference>
<evidence type="ECO:0000313" key="1">
    <source>
        <dbReference type="EMBL" id="GBN63647.1"/>
    </source>
</evidence>
<name>A0A4Y2QK30_ARAVE</name>
<sequence>MQILKKYNKHGFRPLVNLNGKIEDGPWGTFRGIMSIPLPRLYSLKSRNVSNEITLISSNTASCFQARFDEYGDETGISVWYSQSPDLNNTDNFSRYLEATMCAQIKLSGHLS</sequence>
<gene>
    <name evidence="1" type="ORF">AVEN_44719_1</name>
</gene>
<dbReference type="EMBL" id="BGPR01014085">
    <property type="protein sequence ID" value="GBN63647.1"/>
    <property type="molecule type" value="Genomic_DNA"/>
</dbReference>
<accession>A0A4Y2QK30</accession>
<dbReference type="AlphaFoldDB" id="A0A4Y2QK30"/>
<keyword evidence="2" id="KW-1185">Reference proteome</keyword>
<organism evidence="1 2">
    <name type="scientific">Araneus ventricosus</name>
    <name type="common">Orbweaver spider</name>
    <name type="synonym">Epeira ventricosa</name>
    <dbReference type="NCBI Taxonomy" id="182803"/>
    <lineage>
        <taxon>Eukaryota</taxon>
        <taxon>Metazoa</taxon>
        <taxon>Ecdysozoa</taxon>
        <taxon>Arthropoda</taxon>
        <taxon>Chelicerata</taxon>
        <taxon>Arachnida</taxon>
        <taxon>Araneae</taxon>
        <taxon>Araneomorphae</taxon>
        <taxon>Entelegynae</taxon>
        <taxon>Araneoidea</taxon>
        <taxon>Araneidae</taxon>
        <taxon>Araneus</taxon>
    </lineage>
</organism>
<comment type="caution">
    <text evidence="1">The sequence shown here is derived from an EMBL/GenBank/DDBJ whole genome shotgun (WGS) entry which is preliminary data.</text>
</comment>
<evidence type="ECO:0000313" key="2">
    <source>
        <dbReference type="Proteomes" id="UP000499080"/>
    </source>
</evidence>
<protein>
    <submittedName>
        <fullName evidence="1">Uncharacterized protein</fullName>
    </submittedName>
</protein>
<dbReference type="Proteomes" id="UP000499080">
    <property type="component" value="Unassembled WGS sequence"/>
</dbReference>